<accession>A0A0A8Z5X5</accession>
<reference evidence="1" key="2">
    <citation type="journal article" date="2015" name="Data Brief">
        <title>Shoot transcriptome of the giant reed, Arundo donax.</title>
        <authorList>
            <person name="Barrero R.A."/>
            <person name="Guerrero F.D."/>
            <person name="Moolhuijzen P."/>
            <person name="Goolsby J.A."/>
            <person name="Tidwell J."/>
            <person name="Bellgard S.E."/>
            <person name="Bellgard M.I."/>
        </authorList>
    </citation>
    <scope>NUCLEOTIDE SEQUENCE</scope>
    <source>
        <tissue evidence="1">Shoot tissue taken approximately 20 cm above the soil surface</tissue>
    </source>
</reference>
<reference evidence="1" key="1">
    <citation type="submission" date="2014-09" db="EMBL/GenBank/DDBJ databases">
        <authorList>
            <person name="Magalhaes I.L.F."/>
            <person name="Oliveira U."/>
            <person name="Santos F.R."/>
            <person name="Vidigal T.H.D.A."/>
            <person name="Brescovit A.D."/>
            <person name="Santos A.J."/>
        </authorList>
    </citation>
    <scope>NUCLEOTIDE SEQUENCE</scope>
    <source>
        <tissue evidence="1">Shoot tissue taken approximately 20 cm above the soil surface</tissue>
    </source>
</reference>
<protein>
    <submittedName>
        <fullName evidence="1">Uncharacterized protein</fullName>
    </submittedName>
</protein>
<evidence type="ECO:0000313" key="1">
    <source>
        <dbReference type="EMBL" id="JAD34196.1"/>
    </source>
</evidence>
<dbReference type="EMBL" id="GBRH01263699">
    <property type="protein sequence ID" value="JAD34196.1"/>
    <property type="molecule type" value="Transcribed_RNA"/>
</dbReference>
<proteinExistence type="predicted"/>
<dbReference type="AlphaFoldDB" id="A0A0A8Z5X5"/>
<sequence>MTSGRAKGSFVNVLRSHPDLMIT</sequence>
<name>A0A0A8Z5X5_ARUDO</name>
<organism evidence="1">
    <name type="scientific">Arundo donax</name>
    <name type="common">Giant reed</name>
    <name type="synonym">Donax arundinaceus</name>
    <dbReference type="NCBI Taxonomy" id="35708"/>
    <lineage>
        <taxon>Eukaryota</taxon>
        <taxon>Viridiplantae</taxon>
        <taxon>Streptophyta</taxon>
        <taxon>Embryophyta</taxon>
        <taxon>Tracheophyta</taxon>
        <taxon>Spermatophyta</taxon>
        <taxon>Magnoliopsida</taxon>
        <taxon>Liliopsida</taxon>
        <taxon>Poales</taxon>
        <taxon>Poaceae</taxon>
        <taxon>PACMAD clade</taxon>
        <taxon>Arundinoideae</taxon>
        <taxon>Arundineae</taxon>
        <taxon>Arundo</taxon>
    </lineage>
</organism>